<dbReference type="Pfam" id="PF00005">
    <property type="entry name" value="ABC_tran"/>
    <property type="match status" value="2"/>
</dbReference>
<evidence type="ECO:0000313" key="5">
    <source>
        <dbReference type="Proteomes" id="UP000229757"/>
    </source>
</evidence>
<gene>
    <name evidence="4" type="ORF">REIFOR_00278</name>
</gene>
<dbReference type="EMBL" id="CP011797">
    <property type="protein sequence ID" value="ATX75455.1"/>
    <property type="molecule type" value="Genomic_DNA"/>
</dbReference>
<feature type="domain" description="ABC transporter" evidence="3">
    <location>
        <begin position="304"/>
        <end position="548"/>
    </location>
</feature>
<dbReference type="PANTHER" id="PTHR43790">
    <property type="entry name" value="CARBOHYDRATE TRANSPORT ATP-BINDING PROTEIN MG119-RELATED"/>
    <property type="match status" value="1"/>
</dbReference>
<dbReference type="CDD" id="cd03216">
    <property type="entry name" value="ABC_Carb_Monos_I"/>
    <property type="match status" value="1"/>
</dbReference>
<protein>
    <submittedName>
        <fullName evidence="4">Nucleoside ABC transporter, ATP-binding protein</fullName>
    </submittedName>
</protein>
<dbReference type="PROSITE" id="PS50893">
    <property type="entry name" value="ABC_TRANSPORTER_2"/>
    <property type="match status" value="2"/>
</dbReference>
<evidence type="ECO:0000313" key="4">
    <source>
        <dbReference type="EMBL" id="ATX75455.1"/>
    </source>
</evidence>
<dbReference type="AlphaFoldDB" id="A0A2K8KKF5"/>
<dbReference type="InterPro" id="IPR017871">
    <property type="entry name" value="ABC_transporter-like_CS"/>
</dbReference>
<dbReference type="CDD" id="cd03215">
    <property type="entry name" value="ABC_Carb_Monos_II"/>
    <property type="match status" value="1"/>
</dbReference>
<dbReference type="InterPro" id="IPR003593">
    <property type="entry name" value="AAA+_ATPase"/>
</dbReference>
<dbReference type="SUPFAM" id="SSF52540">
    <property type="entry name" value="P-loop containing nucleoside triphosphate hydrolases"/>
    <property type="match status" value="2"/>
</dbReference>
<evidence type="ECO:0000256" key="1">
    <source>
        <dbReference type="ARBA" id="ARBA00022741"/>
    </source>
</evidence>
<feature type="domain" description="ABC transporter" evidence="3">
    <location>
        <begin position="50"/>
        <end position="285"/>
    </location>
</feature>
<dbReference type="GO" id="GO:0005524">
    <property type="term" value="F:ATP binding"/>
    <property type="evidence" value="ECO:0007669"/>
    <property type="project" value="UniProtKB-KW"/>
</dbReference>
<dbReference type="InterPro" id="IPR003439">
    <property type="entry name" value="ABC_transporter-like_ATP-bd"/>
</dbReference>
<evidence type="ECO:0000259" key="3">
    <source>
        <dbReference type="PROSITE" id="PS50893"/>
    </source>
</evidence>
<proteinExistence type="predicted"/>
<dbReference type="InterPro" id="IPR027417">
    <property type="entry name" value="P-loop_NTPase"/>
</dbReference>
<reference evidence="4 5" key="1">
    <citation type="journal article" date="2017" name="Environ. Microbiol.">
        <title>Genomic and physiological analyses of 'Reinekea forsetii' reveal a versatile opportunistic lifestyle during spring algae blooms.</title>
        <authorList>
            <person name="Avci B."/>
            <person name="Hahnke R.L."/>
            <person name="Chafee M."/>
            <person name="Fischer T."/>
            <person name="Gruber-Vodicka H."/>
            <person name="Tegetmeyer H.E."/>
            <person name="Harder J."/>
            <person name="Fuchs B.M."/>
            <person name="Amann R.I."/>
            <person name="Teeling H."/>
        </authorList>
    </citation>
    <scope>NUCLEOTIDE SEQUENCE [LARGE SCALE GENOMIC DNA]</scope>
    <source>
        <strain evidence="4 5">Hel1_31_D35</strain>
    </source>
</reference>
<name>A0A2K8KKF5_9GAMM</name>
<sequence>MTMTDNTVDYIAAADNSSEGNGIADEKYFATSDNTEQQEKHNISTNDSILEALNISKRFGDTIALKNVTLRLRRGTVHSLLGENGAGKSTLVKCIMGYYQPDEGQITVAGQEAEISRPQQAALAGIGMVYQHFTVIDNMTVLENIVLARPIIPRWVNWRNEAELITNKLKDLPFSFDLKQKVSSLSAGEKQKLEITKQLLLDTKILILDEPTSVLTPQEADFVLTELKRMANKLGLTVLMITHKFREVMQYSDDVTVLRKGQFVGSCSVTKTTPLLLSEMMMGEKMTVKPLQRKAWPNVSNKSFSVEKLSINNDRGLLAVKNIDLTVLAGEIVGIAGISGNGQSELVSGISGQRAIKSGSLAVDGKPFSPTRKNLQAAKVFCLPEEPLRNACVPNLSVAENMALRNFDLTSMSSGFGILSFSKIIQQAKSLILKFNVKTPSAFEPIGNLSGGNIQRAVLARELSNSVDVLIVANPCFGLDFSSIAYIRQQIMLARNDGAAVLLVSEDLEEVMQMSDRFFVMSNGEFIMESTPENADLVSIGQAMAGHMQRNAPRGEHNYEQAT</sequence>
<accession>A0A2K8KKF5</accession>
<dbReference type="Proteomes" id="UP000229757">
    <property type="component" value="Chromosome"/>
</dbReference>
<dbReference type="InterPro" id="IPR050107">
    <property type="entry name" value="ABC_carbohydrate_import_ATPase"/>
</dbReference>
<dbReference type="Gene3D" id="3.40.50.300">
    <property type="entry name" value="P-loop containing nucleotide triphosphate hydrolases"/>
    <property type="match status" value="2"/>
</dbReference>
<dbReference type="GO" id="GO:0016887">
    <property type="term" value="F:ATP hydrolysis activity"/>
    <property type="evidence" value="ECO:0007669"/>
    <property type="project" value="InterPro"/>
</dbReference>
<organism evidence="4 5">
    <name type="scientific">Reinekea forsetii</name>
    <dbReference type="NCBI Taxonomy" id="1336806"/>
    <lineage>
        <taxon>Bacteria</taxon>
        <taxon>Pseudomonadati</taxon>
        <taxon>Pseudomonadota</taxon>
        <taxon>Gammaproteobacteria</taxon>
        <taxon>Oceanospirillales</taxon>
        <taxon>Saccharospirillaceae</taxon>
        <taxon>Reinekea</taxon>
    </lineage>
</organism>
<keyword evidence="2 4" id="KW-0067">ATP-binding</keyword>
<evidence type="ECO:0000256" key="2">
    <source>
        <dbReference type="ARBA" id="ARBA00022840"/>
    </source>
</evidence>
<keyword evidence="5" id="KW-1185">Reference proteome</keyword>
<dbReference type="KEGG" id="rfo:REIFOR_00278"/>
<dbReference type="PANTHER" id="PTHR43790:SF4">
    <property type="entry name" value="GUANOSINE IMPORT ATP-BINDING PROTEIN NUPO"/>
    <property type="match status" value="1"/>
</dbReference>
<dbReference type="SMART" id="SM00382">
    <property type="entry name" value="AAA"/>
    <property type="match status" value="1"/>
</dbReference>
<keyword evidence="1" id="KW-0547">Nucleotide-binding</keyword>
<dbReference type="PROSITE" id="PS00211">
    <property type="entry name" value="ABC_TRANSPORTER_1"/>
    <property type="match status" value="1"/>
</dbReference>